<reference evidence="2" key="2">
    <citation type="submission" date="2021-03" db="UniProtKB">
        <authorList>
            <consortium name="EnsemblPlants"/>
        </authorList>
    </citation>
    <scope>IDENTIFICATION</scope>
</reference>
<keyword evidence="3" id="KW-1185">Reference proteome</keyword>
<name>A0A803R4C5_CANSA</name>
<reference evidence="2" key="1">
    <citation type="submission" date="2018-11" db="EMBL/GenBank/DDBJ databases">
        <authorList>
            <person name="Grassa J C."/>
        </authorList>
    </citation>
    <scope>NUCLEOTIDE SEQUENCE [LARGE SCALE GENOMIC DNA]</scope>
</reference>
<dbReference type="EnsemblPlants" id="novel_model_494_5bd9a17a">
    <property type="protein sequence ID" value="cds.novel_model_494_5bd9a17a"/>
    <property type="gene ID" value="novel_gene_289_5bd9a17a"/>
</dbReference>
<sequence>MLSWLSNLFLLVWKTFGIQTLLEKVLLSYRRSWSRNQLPCRCSHLLLLWGRKPLMVFLCFWCGGSGSLQEVAALRGFVGMRLKTSASF</sequence>
<protein>
    <recommendedName>
        <fullName evidence="4">Secreted protein</fullName>
    </recommendedName>
</protein>
<evidence type="ECO:0000313" key="2">
    <source>
        <dbReference type="EnsemblPlants" id="cds.novel_model_494_5bd9a17a"/>
    </source>
</evidence>
<dbReference type="Proteomes" id="UP000596661">
    <property type="component" value="Chromosome 2"/>
</dbReference>
<evidence type="ECO:0000313" key="3">
    <source>
        <dbReference type="Proteomes" id="UP000596661"/>
    </source>
</evidence>
<organism evidence="2 3">
    <name type="scientific">Cannabis sativa</name>
    <name type="common">Hemp</name>
    <name type="synonym">Marijuana</name>
    <dbReference type="NCBI Taxonomy" id="3483"/>
    <lineage>
        <taxon>Eukaryota</taxon>
        <taxon>Viridiplantae</taxon>
        <taxon>Streptophyta</taxon>
        <taxon>Embryophyta</taxon>
        <taxon>Tracheophyta</taxon>
        <taxon>Spermatophyta</taxon>
        <taxon>Magnoliopsida</taxon>
        <taxon>eudicotyledons</taxon>
        <taxon>Gunneridae</taxon>
        <taxon>Pentapetalae</taxon>
        <taxon>rosids</taxon>
        <taxon>fabids</taxon>
        <taxon>Rosales</taxon>
        <taxon>Cannabaceae</taxon>
        <taxon>Cannabis</taxon>
    </lineage>
</organism>
<feature type="signal peptide" evidence="1">
    <location>
        <begin position="1"/>
        <end position="17"/>
    </location>
</feature>
<dbReference type="EMBL" id="UZAU01000127">
    <property type="status" value="NOT_ANNOTATED_CDS"/>
    <property type="molecule type" value="Genomic_DNA"/>
</dbReference>
<accession>A0A803R4C5</accession>
<dbReference type="Gramene" id="novel_model_494_5bd9a17a">
    <property type="protein sequence ID" value="cds.novel_model_494_5bd9a17a"/>
    <property type="gene ID" value="novel_gene_289_5bd9a17a"/>
</dbReference>
<dbReference type="AlphaFoldDB" id="A0A803R4C5"/>
<feature type="chain" id="PRO_5031034543" description="Secreted protein" evidence="1">
    <location>
        <begin position="18"/>
        <end position="88"/>
    </location>
</feature>
<keyword evidence="1" id="KW-0732">Signal</keyword>
<evidence type="ECO:0008006" key="4">
    <source>
        <dbReference type="Google" id="ProtNLM"/>
    </source>
</evidence>
<evidence type="ECO:0000256" key="1">
    <source>
        <dbReference type="SAM" id="SignalP"/>
    </source>
</evidence>
<proteinExistence type="predicted"/>